<dbReference type="InterPro" id="IPR015077">
    <property type="entry name" value="DUF1858"/>
</dbReference>
<dbReference type="Pfam" id="PF10006">
    <property type="entry name" value="DUF2249"/>
    <property type="match status" value="2"/>
</dbReference>
<dbReference type="Gene3D" id="1.10.3910.10">
    <property type="entry name" value="SP0561-like"/>
    <property type="match status" value="1"/>
</dbReference>
<dbReference type="SUPFAM" id="SSF140683">
    <property type="entry name" value="SP0561-like"/>
    <property type="match status" value="1"/>
</dbReference>
<dbReference type="KEGG" id="ttr:Tter_2152"/>
<dbReference type="EMBL" id="CP001826">
    <property type="protein sequence ID" value="ACZ43053.1"/>
    <property type="molecule type" value="Genomic_DNA"/>
</dbReference>
<evidence type="ECO:0000256" key="1">
    <source>
        <dbReference type="SAM" id="MobiDB-lite"/>
    </source>
</evidence>
<gene>
    <name evidence="4" type="ordered locus">Tter_2152</name>
</gene>
<accession>D1CH32</accession>
<evidence type="ECO:0000259" key="3">
    <source>
        <dbReference type="Pfam" id="PF10006"/>
    </source>
</evidence>
<dbReference type="OrthoDB" id="30295at2"/>
<organism evidence="4 5">
    <name type="scientific">Thermobaculum terrenum (strain ATCC BAA-798 / CCMEE 7001 / YNP1)</name>
    <dbReference type="NCBI Taxonomy" id="525904"/>
    <lineage>
        <taxon>Bacteria</taxon>
        <taxon>Bacillati</taxon>
        <taxon>Chloroflexota</taxon>
        <taxon>Chloroflexia</taxon>
        <taxon>Candidatus Thermobaculales</taxon>
        <taxon>Candidatus Thermobaculaceae</taxon>
        <taxon>Thermobaculum</taxon>
    </lineage>
</organism>
<dbReference type="InterPro" id="IPR018720">
    <property type="entry name" value="DUF2249"/>
</dbReference>
<feature type="domain" description="DUF2249" evidence="3">
    <location>
        <begin position="205"/>
        <end position="270"/>
    </location>
</feature>
<dbReference type="InterPro" id="IPR038062">
    <property type="entry name" value="ScdA-like_N_sf"/>
</dbReference>
<evidence type="ECO:0000259" key="2">
    <source>
        <dbReference type="Pfam" id="PF08984"/>
    </source>
</evidence>
<reference evidence="5" key="1">
    <citation type="journal article" date="2010" name="Stand. Genomic Sci.">
        <title>Complete genome sequence of 'Thermobaculum terrenum' type strain (YNP1).</title>
        <authorList>
            <person name="Kiss H."/>
            <person name="Cleland D."/>
            <person name="Lapidus A."/>
            <person name="Lucas S."/>
            <person name="Glavina Del Rio T."/>
            <person name="Nolan M."/>
            <person name="Tice H."/>
            <person name="Han C."/>
            <person name="Goodwin L."/>
            <person name="Pitluck S."/>
            <person name="Liolios K."/>
            <person name="Ivanova N."/>
            <person name="Mavromatis K."/>
            <person name="Ovchinnikova G."/>
            <person name="Pati A."/>
            <person name="Chen A."/>
            <person name="Palaniappan K."/>
            <person name="Land M."/>
            <person name="Hauser L."/>
            <person name="Chang Y."/>
            <person name="Jeffries C."/>
            <person name="Lu M."/>
            <person name="Brettin T."/>
            <person name="Detter J."/>
            <person name="Goker M."/>
            <person name="Tindall B."/>
            <person name="Beck B."/>
            <person name="McDermott T."/>
            <person name="Woyke T."/>
            <person name="Bristow J."/>
            <person name="Eisen J."/>
            <person name="Markowitz V."/>
            <person name="Hugenholtz P."/>
            <person name="Kyrpides N."/>
            <person name="Klenk H."/>
            <person name="Cheng J."/>
        </authorList>
    </citation>
    <scope>NUCLEOTIDE SEQUENCE [LARGE SCALE GENOMIC DNA]</scope>
    <source>
        <strain evidence="5">ATCC BAA-798 / YNP1</strain>
    </source>
</reference>
<feature type="region of interest" description="Disordered" evidence="1">
    <location>
        <begin position="73"/>
        <end position="99"/>
    </location>
</feature>
<evidence type="ECO:0000313" key="5">
    <source>
        <dbReference type="Proteomes" id="UP000000323"/>
    </source>
</evidence>
<feature type="domain" description="DUF2249" evidence="3">
    <location>
        <begin position="111"/>
        <end position="178"/>
    </location>
</feature>
<keyword evidence="5" id="KW-1185">Reference proteome</keyword>
<dbReference type="AlphaFoldDB" id="D1CH32"/>
<sequence length="276" mass="31022">MDLIGKNWKISQVLGRYPDLLEVLVGLSPAFEKLRNPVLRKVQSRLVTVEQAARIAGMDPDDLVRRLNASAGLTPGDFPRSPSSHPGEGGKAQALPPPPWVSELEGRQVEELDVRPILQAGGEPFSRIMQLASRIEVGAAFRLIANFEPVPLYEELAPKGFDHWTRKVAEDRWEVLFYRASRPGASALERSWEPDWDEVDAVVNIDVSELVPPEPMVKILRALEELPPGSTLRVHHHRRPMFLYPRLDELGYPHRTRELESGQVEILIHKPAGDEA</sequence>
<proteinExistence type="predicted"/>
<evidence type="ECO:0008006" key="6">
    <source>
        <dbReference type="Google" id="ProtNLM"/>
    </source>
</evidence>
<dbReference type="Pfam" id="PF08984">
    <property type="entry name" value="DUF1858"/>
    <property type="match status" value="1"/>
</dbReference>
<dbReference type="STRING" id="525904.Tter_2152"/>
<dbReference type="RefSeq" id="WP_012876084.1">
    <property type="nucleotide sequence ID" value="NC_013526.1"/>
</dbReference>
<feature type="domain" description="DUF1858" evidence="2">
    <location>
        <begin position="4"/>
        <end position="64"/>
    </location>
</feature>
<dbReference type="eggNOG" id="COG4309">
    <property type="taxonomic scope" value="Bacteria"/>
</dbReference>
<name>D1CH32_THET1</name>
<dbReference type="SUPFAM" id="SSF64307">
    <property type="entry name" value="SirA-like"/>
    <property type="match status" value="1"/>
</dbReference>
<dbReference type="HOGENOM" id="CLU_1045112_0_0_0"/>
<dbReference type="InterPro" id="IPR036868">
    <property type="entry name" value="TusA-like_sf"/>
</dbReference>
<dbReference type="Proteomes" id="UP000000323">
    <property type="component" value="Chromosome 2"/>
</dbReference>
<protein>
    <recommendedName>
        <fullName evidence="6">DUF2249 domain-containing protein</fullName>
    </recommendedName>
</protein>
<evidence type="ECO:0000313" key="4">
    <source>
        <dbReference type="EMBL" id="ACZ43053.1"/>
    </source>
</evidence>